<dbReference type="PANTHER" id="PTHR11645:SF0">
    <property type="entry name" value="PYRROLINE-5-CARBOXYLATE REDUCTASE 3"/>
    <property type="match status" value="1"/>
</dbReference>
<dbReference type="Gene3D" id="1.10.3730.10">
    <property type="entry name" value="ProC C-terminal domain-like"/>
    <property type="match status" value="1"/>
</dbReference>
<dbReference type="Proteomes" id="UP000549394">
    <property type="component" value="Unassembled WGS sequence"/>
</dbReference>
<comment type="caution">
    <text evidence="4">The sequence shown here is derived from an EMBL/GenBank/DDBJ whole genome shotgun (WGS) entry which is preliminary data.</text>
</comment>
<reference evidence="4 5" key="1">
    <citation type="submission" date="2020-08" db="EMBL/GenBank/DDBJ databases">
        <authorList>
            <person name="Hejnol A."/>
        </authorList>
    </citation>
    <scope>NUCLEOTIDE SEQUENCE [LARGE SCALE GENOMIC DNA]</scope>
</reference>
<evidence type="ECO:0000256" key="2">
    <source>
        <dbReference type="SAM" id="MobiDB-lite"/>
    </source>
</evidence>
<feature type="domain" description="Pyrroline-5-carboxylate reductase dimerisation" evidence="3">
    <location>
        <begin position="1076"/>
        <end position="1169"/>
    </location>
</feature>
<gene>
    <name evidence="4" type="ORF">DGYR_LOCUS8446</name>
</gene>
<protein>
    <submittedName>
        <fullName evidence="4">DgyrCDS8911</fullName>
    </submittedName>
</protein>
<dbReference type="Pfam" id="PF14748">
    <property type="entry name" value="P5CR_dimer"/>
    <property type="match status" value="1"/>
</dbReference>
<dbReference type="InterPro" id="IPR008927">
    <property type="entry name" value="6-PGluconate_DH-like_C_sf"/>
</dbReference>
<dbReference type="SUPFAM" id="SSF48179">
    <property type="entry name" value="6-phosphogluconate dehydrogenase C-terminal domain-like"/>
    <property type="match status" value="1"/>
</dbReference>
<dbReference type="AlphaFoldDB" id="A0A7I8VXS0"/>
<feature type="compositionally biased region" description="Basic and acidic residues" evidence="2">
    <location>
        <begin position="155"/>
        <end position="165"/>
    </location>
</feature>
<dbReference type="InterPro" id="IPR029036">
    <property type="entry name" value="P5CR_dimer"/>
</dbReference>
<dbReference type="EMBL" id="CAJFCJ010000012">
    <property type="protein sequence ID" value="CAD5120337.1"/>
    <property type="molecule type" value="Genomic_DNA"/>
</dbReference>
<evidence type="ECO:0000313" key="4">
    <source>
        <dbReference type="EMBL" id="CAD5120337.1"/>
    </source>
</evidence>
<feature type="compositionally biased region" description="Acidic residues" evidence="2">
    <location>
        <begin position="135"/>
        <end position="154"/>
    </location>
</feature>
<proteinExistence type="predicted"/>
<feature type="compositionally biased region" description="Basic and acidic residues" evidence="2">
    <location>
        <begin position="721"/>
        <end position="731"/>
    </location>
</feature>
<dbReference type="OrthoDB" id="10263291at2759"/>
<sequence>MALSSAESQQSIEDNPINQSVEIWRKSEIEFDLNTQPTKRDVLMTKLSYSSSLNKEVCPYDFFKKKIENLTKSPSNTLQESLNDKFYDDDESTIQSLTFSSESFKTTMLPASILSSEEGEKEEKQERDEAKVKGDEDEGQERDENNEEEDEVKEEEQGRDDNKIEAEEEQQEIDGKKEEDEVGGQQRQENEETKAKVGKRQGEEEEEEEEEEEKEEAQREEIEKAKNIKREISVLNIIKNHRIYEQHRCSSELEIEDEPLSYKNRQTRKSSMETMLKDYYANEYYIGNKEFEKFLRQSALTKEEREIYENEYLLKDSLKLNNNGNWDKTQGDLLYCKINSGAILSDKENPSLELLHQKLIKEENRELFTNTLKQERNDSIDSLLKLDEFEKDDKLAKYSEKNELNNIFTEKNAKYVDFLLLCMNSEQSERFSIEASPSLENPSLNGKNSEKRERDNTIVNKSYSIPDATNTNTPLKREYNCILTDDIVQQYKINGNRELKPQKLNVKSEIKLLNSGNKSTVDKHLVKTLSDRSQLNQELINWCNKELKKYKSIKLIDKKLEDKNNDKNVCKRHINRLKKDSKWWPVCSKYPKFKIDHLNKEKLSNVSSCSGLESITSILNRNKPRKINNSSSTSKTKISMKKKKKEIKITGKVQHSEIDCISSSESKRVSGSVVCELGTGSRDESTLNNRTIKQSGEKNQTFNKFSGEKVKSMTKKTKPKMKMETTFEKQSPKSTQIGQGKRAPKSTHIDKSSASSYRTISFDLQEVKLKGRPNKFSSISSADLFKCQTNILRKKRKRTCTYKGKVEYPTSTPTLTSFLPSTEPHTLSYSDSMVTNGNASRREIDILASSTHIGPGIPIKKEEVEKYDSRRSIPFGILNSPSPGQIDLVKDWECSNTIESIQDENVPKVNDKSWRNKNNWDKVKLGFIGNESINNILISIFNEDSFDVTNSFVNSSNDTFSDNYDDIVENSDVILITYQSVKSSKDVLSVLKRLSRKLRGKMLLIILNSIQCNICIDEIENILDNQGIILKILINLTILVKTGIAICVAGRDVLLEDLDFVSRLFKTIGLVEIIKEEELEAVYSITQNGLVIAATALQALTDGGVLVDLPRDVSLDIAAQTIKGSAKMILDNKYHICNLIDNFLTSQPCLFGLRKLEEEKFKATIKNCLLPLNILDRKT</sequence>
<dbReference type="GO" id="GO:0004735">
    <property type="term" value="F:pyrroline-5-carboxylate reductase activity"/>
    <property type="evidence" value="ECO:0007669"/>
    <property type="project" value="TreeGrafter"/>
</dbReference>
<dbReference type="Gene3D" id="3.40.50.720">
    <property type="entry name" value="NAD(P)-binding Rossmann-like Domain"/>
    <property type="match status" value="1"/>
</dbReference>
<feature type="compositionally biased region" description="Basic and acidic residues" evidence="2">
    <location>
        <begin position="121"/>
        <end position="134"/>
    </location>
</feature>
<accession>A0A7I8VXS0</accession>
<keyword evidence="5" id="KW-1185">Reference proteome</keyword>
<dbReference type="GO" id="GO:0055129">
    <property type="term" value="P:L-proline biosynthetic process"/>
    <property type="evidence" value="ECO:0007669"/>
    <property type="project" value="UniProtKB-UniPathway"/>
</dbReference>
<feature type="compositionally biased region" description="Acidic residues" evidence="2">
    <location>
        <begin position="203"/>
        <end position="215"/>
    </location>
</feature>
<dbReference type="SUPFAM" id="SSF51735">
    <property type="entry name" value="NAD(P)-binding Rossmann-fold domains"/>
    <property type="match status" value="1"/>
</dbReference>
<organism evidence="4 5">
    <name type="scientific">Dimorphilus gyrociliatus</name>
    <dbReference type="NCBI Taxonomy" id="2664684"/>
    <lineage>
        <taxon>Eukaryota</taxon>
        <taxon>Metazoa</taxon>
        <taxon>Spiralia</taxon>
        <taxon>Lophotrochozoa</taxon>
        <taxon>Annelida</taxon>
        <taxon>Polychaeta</taxon>
        <taxon>Polychaeta incertae sedis</taxon>
        <taxon>Dinophilidae</taxon>
        <taxon>Dimorphilus</taxon>
    </lineage>
</organism>
<feature type="region of interest" description="Disordered" evidence="2">
    <location>
        <begin position="709"/>
        <end position="752"/>
    </location>
</feature>
<evidence type="ECO:0000256" key="1">
    <source>
        <dbReference type="ARBA" id="ARBA00023002"/>
    </source>
</evidence>
<feature type="compositionally biased region" description="Polar residues" evidence="2">
    <location>
        <begin position="97"/>
        <end position="106"/>
    </location>
</feature>
<evidence type="ECO:0000313" key="5">
    <source>
        <dbReference type="Proteomes" id="UP000549394"/>
    </source>
</evidence>
<evidence type="ECO:0000259" key="3">
    <source>
        <dbReference type="Pfam" id="PF14748"/>
    </source>
</evidence>
<dbReference type="PANTHER" id="PTHR11645">
    <property type="entry name" value="PYRROLINE-5-CARBOXYLATE REDUCTASE"/>
    <property type="match status" value="1"/>
</dbReference>
<dbReference type="InterPro" id="IPR036291">
    <property type="entry name" value="NAD(P)-bd_dom_sf"/>
</dbReference>
<feature type="region of interest" description="Disordered" evidence="2">
    <location>
        <begin position="97"/>
        <end position="222"/>
    </location>
</feature>
<dbReference type="UniPathway" id="UPA00098">
    <property type="reaction ID" value="UER00361"/>
</dbReference>
<feature type="compositionally biased region" description="Polar residues" evidence="2">
    <location>
        <begin position="457"/>
        <end position="470"/>
    </location>
</feature>
<name>A0A7I8VXS0_9ANNE</name>
<keyword evidence="1" id="KW-0560">Oxidoreductase</keyword>
<feature type="region of interest" description="Disordered" evidence="2">
    <location>
        <begin position="433"/>
        <end position="470"/>
    </location>
</feature>
<feature type="compositionally biased region" description="Polar residues" evidence="2">
    <location>
        <begin position="438"/>
        <end position="447"/>
    </location>
</feature>